<dbReference type="InterPro" id="IPR050583">
    <property type="entry name" value="Mycobacterial_A85_antigen"/>
</dbReference>
<comment type="caution">
    <text evidence="2">The sequence shown here is derived from an EMBL/GenBank/DDBJ whole genome shotgun (WGS) entry which is preliminary data.</text>
</comment>
<keyword evidence="2" id="KW-0378">Hydrolase</keyword>
<dbReference type="EMBL" id="VFWZ01000002">
    <property type="protein sequence ID" value="TPN86967.1"/>
    <property type="molecule type" value="Genomic_DNA"/>
</dbReference>
<dbReference type="InterPro" id="IPR000801">
    <property type="entry name" value="Esterase-like"/>
</dbReference>
<dbReference type="SUPFAM" id="SSF53474">
    <property type="entry name" value="alpha/beta-Hydrolases"/>
    <property type="match status" value="1"/>
</dbReference>
<evidence type="ECO:0000313" key="2">
    <source>
        <dbReference type="EMBL" id="TPN86967.1"/>
    </source>
</evidence>
<dbReference type="Proteomes" id="UP000315540">
    <property type="component" value="Unassembled WGS sequence"/>
</dbReference>
<sequence length="271" mass="31598">MKKLIYMLALVGVFQYSYAQNHTFNMVKEGIYTMQFVSKHTKDTYRIDVQIPFGYQSNKNRYPVLYALDGNVSFGMVSDIAKLLYFEKQHSAVIIVGISYTTYQEWIHKRGRDLMPNTTSTKEIDRYHTFIKDELIPLINTNFRTQKDKNIIYGHSSAGVFGFYSMFKEPLVFKNYILTSPSVDEDGGYIKQMEKNFHIKNKNLDISLYTSMGNSEKPAYINNYTQFIKQLTNSNHSGLHHKTDIFEGTHMSTMAPAFVKGFEYMFRNKEK</sequence>
<dbReference type="Pfam" id="PF00756">
    <property type="entry name" value="Esterase"/>
    <property type="match status" value="1"/>
</dbReference>
<keyword evidence="1" id="KW-0732">Signal</keyword>
<dbReference type="PANTHER" id="PTHR48098:SF6">
    <property type="entry name" value="FERRI-BACILLIBACTIN ESTERASE BESA"/>
    <property type="match status" value="1"/>
</dbReference>
<reference evidence="2 3" key="1">
    <citation type="submission" date="2019-06" db="EMBL/GenBank/DDBJ databases">
        <authorList>
            <person name="Meng X."/>
        </authorList>
    </citation>
    <scope>NUCLEOTIDE SEQUENCE [LARGE SCALE GENOMIC DNA]</scope>
    <source>
        <strain evidence="2 3">M625</strain>
    </source>
</reference>
<protein>
    <submittedName>
        <fullName evidence="2">Alpha/beta hydrolase</fullName>
    </submittedName>
</protein>
<evidence type="ECO:0000256" key="1">
    <source>
        <dbReference type="SAM" id="SignalP"/>
    </source>
</evidence>
<dbReference type="Gene3D" id="3.40.50.1820">
    <property type="entry name" value="alpha/beta hydrolase"/>
    <property type="match status" value="1"/>
</dbReference>
<dbReference type="GO" id="GO:0016787">
    <property type="term" value="F:hydrolase activity"/>
    <property type="evidence" value="ECO:0007669"/>
    <property type="project" value="UniProtKB-KW"/>
</dbReference>
<feature type="chain" id="PRO_5021320822" evidence="1">
    <location>
        <begin position="20"/>
        <end position="271"/>
    </location>
</feature>
<accession>A0A504J806</accession>
<dbReference type="PANTHER" id="PTHR48098">
    <property type="entry name" value="ENTEROCHELIN ESTERASE-RELATED"/>
    <property type="match status" value="1"/>
</dbReference>
<dbReference type="AlphaFoldDB" id="A0A504J806"/>
<proteinExistence type="predicted"/>
<evidence type="ECO:0000313" key="3">
    <source>
        <dbReference type="Proteomes" id="UP000315540"/>
    </source>
</evidence>
<keyword evidence="3" id="KW-1185">Reference proteome</keyword>
<gene>
    <name evidence="2" type="ORF">FHK87_05075</name>
</gene>
<name>A0A504J806_9FLAO</name>
<organism evidence="2 3">
    <name type="scientific">Aquimarina algicola</name>
    <dbReference type="NCBI Taxonomy" id="2589995"/>
    <lineage>
        <taxon>Bacteria</taxon>
        <taxon>Pseudomonadati</taxon>
        <taxon>Bacteroidota</taxon>
        <taxon>Flavobacteriia</taxon>
        <taxon>Flavobacteriales</taxon>
        <taxon>Flavobacteriaceae</taxon>
        <taxon>Aquimarina</taxon>
    </lineage>
</organism>
<dbReference type="RefSeq" id="WP_140590815.1">
    <property type="nucleotide sequence ID" value="NZ_VFWZ01000002.1"/>
</dbReference>
<feature type="signal peptide" evidence="1">
    <location>
        <begin position="1"/>
        <end position="19"/>
    </location>
</feature>
<dbReference type="OrthoDB" id="9784036at2"/>
<dbReference type="InterPro" id="IPR029058">
    <property type="entry name" value="AB_hydrolase_fold"/>
</dbReference>